<proteinExistence type="predicted"/>
<dbReference type="Proteomes" id="UP000035704">
    <property type="component" value="Chromosome"/>
</dbReference>
<accession>A0A0D8I971</accession>
<dbReference type="EMBL" id="CP009687">
    <property type="protein sequence ID" value="AKL96148.1"/>
    <property type="molecule type" value="Genomic_DNA"/>
</dbReference>
<sequence length="99" mass="11476">MKRIGKYNITTDNKDIDIYVFNSDRETYLDKKTMFNIIIENTRSILANINDDTTINKDNDNLVVSIEQINENTINVNILAAMTNDCIIDADDFYNFDDL</sequence>
<protein>
    <submittedName>
        <fullName evidence="1">Uncharacterized protein</fullName>
    </submittedName>
</protein>
<gene>
    <name evidence="1" type="ORF">CACET_c27030</name>
</gene>
<dbReference type="RefSeq" id="WP_044825184.1">
    <property type="nucleotide sequence ID" value="NZ_CP009687.1"/>
</dbReference>
<evidence type="ECO:0000313" key="1">
    <source>
        <dbReference type="EMBL" id="AKL96148.1"/>
    </source>
</evidence>
<dbReference type="KEGG" id="cace:CACET_c27030"/>
<keyword evidence="2" id="KW-1185">Reference proteome</keyword>
<dbReference type="AlphaFoldDB" id="A0A0D8I971"/>
<reference evidence="1 2" key="1">
    <citation type="submission" date="2014-10" db="EMBL/GenBank/DDBJ databases">
        <title>Genome sequence of Clostridium aceticum DSM 1496.</title>
        <authorList>
            <person name="Poehlein A."/>
            <person name="Schiel-Bengelsdorf B."/>
            <person name="Gottschalk G."/>
            <person name="Duerre P."/>
            <person name="Daniel R."/>
        </authorList>
    </citation>
    <scope>NUCLEOTIDE SEQUENCE [LARGE SCALE GENOMIC DNA]</scope>
    <source>
        <strain evidence="1 2">DSM 1496</strain>
    </source>
</reference>
<evidence type="ECO:0000313" key="2">
    <source>
        <dbReference type="Proteomes" id="UP000035704"/>
    </source>
</evidence>
<organism evidence="1 2">
    <name type="scientific">Clostridium aceticum</name>
    <dbReference type="NCBI Taxonomy" id="84022"/>
    <lineage>
        <taxon>Bacteria</taxon>
        <taxon>Bacillati</taxon>
        <taxon>Bacillota</taxon>
        <taxon>Clostridia</taxon>
        <taxon>Eubacteriales</taxon>
        <taxon>Clostridiaceae</taxon>
        <taxon>Clostridium</taxon>
    </lineage>
</organism>
<name>A0A0D8I971_9CLOT</name>
<dbReference type="PATRIC" id="fig|84022.5.peg.639"/>